<dbReference type="RefSeq" id="WP_147646312.1">
    <property type="nucleotide sequence ID" value="NZ_CP042806.1"/>
</dbReference>
<proteinExistence type="predicted"/>
<dbReference type="KEGG" id="talb:FTW19_03270"/>
<sequence>MNMRWKVVCILLWALATGASAQDAPVIRREARLVLVPVLVTGKDGLLSEPLTAKDFFLTDDGAAMNLRLEDRSSQPLAVLVVMQTGGSAPRQFRNYSTLETMLQYVAGAADCRFGLLTFDSKPEGVLRFSRDVSRLHDPIQAPETGDGSAAILDAVSTGVDLLAALPQTTRRVILLLSQPQDTASKTPVHELLRKMSENNVEVYSLTFSPEKTQLMDSLKGNRHANPPYQLGPVGPTVMGTFDLGTPLGMAFRALQKNAASEMAELSGGESFRFDDRAELEKQMAILANHLPNRYLLSFQPVSGKEGLHRIEVRIPAHPDLTVHARNAYWSSASTPAHLP</sequence>
<accession>A0A5B9E543</accession>
<name>A0A5B9E543_9BACT</name>
<evidence type="ECO:0008006" key="4">
    <source>
        <dbReference type="Google" id="ProtNLM"/>
    </source>
</evidence>
<keyword evidence="3" id="KW-1185">Reference proteome</keyword>
<dbReference type="OrthoDB" id="106674at2"/>
<evidence type="ECO:0000313" key="2">
    <source>
        <dbReference type="EMBL" id="QEE27118.1"/>
    </source>
</evidence>
<dbReference type="SUPFAM" id="SSF53300">
    <property type="entry name" value="vWA-like"/>
    <property type="match status" value="1"/>
</dbReference>
<dbReference type="Gene3D" id="3.40.50.410">
    <property type="entry name" value="von Willebrand factor, type A domain"/>
    <property type="match status" value="1"/>
</dbReference>
<evidence type="ECO:0000256" key="1">
    <source>
        <dbReference type="SAM" id="SignalP"/>
    </source>
</evidence>
<dbReference type="EMBL" id="CP042806">
    <property type="protein sequence ID" value="QEE27118.1"/>
    <property type="molecule type" value="Genomic_DNA"/>
</dbReference>
<dbReference type="CDD" id="cd00198">
    <property type="entry name" value="vWFA"/>
    <property type="match status" value="1"/>
</dbReference>
<dbReference type="InterPro" id="IPR036465">
    <property type="entry name" value="vWFA_dom_sf"/>
</dbReference>
<gene>
    <name evidence="2" type="ORF">FTW19_03270</name>
</gene>
<dbReference type="Proteomes" id="UP000321820">
    <property type="component" value="Chromosome"/>
</dbReference>
<keyword evidence="1" id="KW-0732">Signal</keyword>
<organism evidence="2 3">
    <name type="scientific">Terriglobus albidus</name>
    <dbReference type="NCBI Taxonomy" id="1592106"/>
    <lineage>
        <taxon>Bacteria</taxon>
        <taxon>Pseudomonadati</taxon>
        <taxon>Acidobacteriota</taxon>
        <taxon>Terriglobia</taxon>
        <taxon>Terriglobales</taxon>
        <taxon>Acidobacteriaceae</taxon>
        <taxon>Terriglobus</taxon>
    </lineage>
</organism>
<feature type="chain" id="PRO_5022974642" description="VWA domain-containing protein" evidence="1">
    <location>
        <begin position="22"/>
        <end position="340"/>
    </location>
</feature>
<protein>
    <recommendedName>
        <fullName evidence="4">VWA domain-containing protein</fullName>
    </recommendedName>
</protein>
<evidence type="ECO:0000313" key="3">
    <source>
        <dbReference type="Proteomes" id="UP000321820"/>
    </source>
</evidence>
<dbReference type="AlphaFoldDB" id="A0A5B9E543"/>
<feature type="signal peptide" evidence="1">
    <location>
        <begin position="1"/>
        <end position="21"/>
    </location>
</feature>
<reference evidence="2 3" key="1">
    <citation type="submission" date="2019-08" db="EMBL/GenBank/DDBJ databases">
        <title>Complete genome sequence of Terriglobus albidus strain ORNL.</title>
        <authorList>
            <person name="Podar M."/>
        </authorList>
    </citation>
    <scope>NUCLEOTIDE SEQUENCE [LARGE SCALE GENOMIC DNA]</scope>
    <source>
        <strain evidence="2 3">ORNL</strain>
    </source>
</reference>